<protein>
    <submittedName>
        <fullName evidence="2">MarR family protein</fullName>
    </submittedName>
</protein>
<dbReference type="InterPro" id="IPR000835">
    <property type="entry name" value="HTH_MarR-typ"/>
</dbReference>
<dbReference type="InterPro" id="IPR036390">
    <property type="entry name" value="WH_DNA-bd_sf"/>
</dbReference>
<organism evidence="2">
    <name type="scientific">mine drainage metagenome</name>
    <dbReference type="NCBI Taxonomy" id="410659"/>
    <lineage>
        <taxon>unclassified sequences</taxon>
        <taxon>metagenomes</taxon>
        <taxon>ecological metagenomes</taxon>
    </lineage>
</organism>
<evidence type="ECO:0000313" key="2">
    <source>
        <dbReference type="EMBL" id="OIQ63938.1"/>
    </source>
</evidence>
<gene>
    <name evidence="2" type="ORF">GALL_545150</name>
</gene>
<evidence type="ECO:0000259" key="1">
    <source>
        <dbReference type="Pfam" id="PF12802"/>
    </source>
</evidence>
<name>A0A1J5NYU3_9ZZZZ</name>
<proteinExistence type="predicted"/>
<comment type="caution">
    <text evidence="2">The sequence shown here is derived from an EMBL/GenBank/DDBJ whole genome shotgun (WGS) entry which is preliminary data.</text>
</comment>
<dbReference type="GO" id="GO:0003700">
    <property type="term" value="F:DNA-binding transcription factor activity"/>
    <property type="evidence" value="ECO:0007669"/>
    <property type="project" value="InterPro"/>
</dbReference>
<dbReference type="EMBL" id="MLJW01008554">
    <property type="protein sequence ID" value="OIQ63938.1"/>
    <property type="molecule type" value="Genomic_DNA"/>
</dbReference>
<reference evidence="2" key="1">
    <citation type="submission" date="2016-10" db="EMBL/GenBank/DDBJ databases">
        <title>Sequence of Gallionella enrichment culture.</title>
        <authorList>
            <person name="Poehlein A."/>
            <person name="Muehling M."/>
            <person name="Daniel R."/>
        </authorList>
    </citation>
    <scope>NUCLEOTIDE SEQUENCE</scope>
</reference>
<dbReference type="Pfam" id="PF12802">
    <property type="entry name" value="MarR_2"/>
    <property type="match status" value="1"/>
</dbReference>
<dbReference type="Gene3D" id="1.10.10.10">
    <property type="entry name" value="Winged helix-like DNA-binding domain superfamily/Winged helix DNA-binding domain"/>
    <property type="match status" value="1"/>
</dbReference>
<dbReference type="SUPFAM" id="SSF46785">
    <property type="entry name" value="Winged helix' DNA-binding domain"/>
    <property type="match status" value="1"/>
</dbReference>
<dbReference type="AlphaFoldDB" id="A0A1J5NYU3"/>
<accession>A0A1J5NYU3</accession>
<feature type="domain" description="HTH marR-type" evidence="1">
    <location>
        <begin position="3"/>
        <end position="49"/>
    </location>
</feature>
<dbReference type="InterPro" id="IPR036388">
    <property type="entry name" value="WH-like_DNA-bd_sf"/>
</dbReference>
<sequence length="99" mass="10666">MAHLASTQDDSLGALARRTGIDPSTLTRNLQVLARQGLVEIAVQGDSRRKLVWLTEIGVRRLAFALPVWREAHAEICALIDVGLAQRLADAAAILEIGA</sequence>